<feature type="compositionally biased region" description="Low complexity" evidence="3">
    <location>
        <begin position="23"/>
        <end position="32"/>
    </location>
</feature>
<dbReference type="SUPFAM" id="SSF52540">
    <property type="entry name" value="P-loop containing nucleoside triphosphate hydrolases"/>
    <property type="match status" value="1"/>
</dbReference>
<dbReference type="Proteomes" id="UP000766486">
    <property type="component" value="Unassembled WGS sequence"/>
</dbReference>
<evidence type="ECO:0000313" key="7">
    <source>
        <dbReference type="Proteomes" id="UP000766486"/>
    </source>
</evidence>
<proteinExistence type="predicted"/>
<evidence type="ECO:0000256" key="2">
    <source>
        <dbReference type="PROSITE-ProRule" id="PRU00221"/>
    </source>
</evidence>
<dbReference type="InterPro" id="IPR054471">
    <property type="entry name" value="GPIID_WHD"/>
</dbReference>
<gene>
    <name evidence="6" type="ORF">CLO192961_LOCUS305330</name>
</gene>
<evidence type="ECO:0008006" key="8">
    <source>
        <dbReference type="Google" id="ProtNLM"/>
    </source>
</evidence>
<dbReference type="PROSITE" id="PS50082">
    <property type="entry name" value="WD_REPEATS_2"/>
    <property type="match status" value="1"/>
</dbReference>
<dbReference type="Gene3D" id="3.40.50.1820">
    <property type="entry name" value="alpha/beta hydrolase"/>
    <property type="match status" value="1"/>
</dbReference>
<dbReference type="InterPro" id="IPR036322">
    <property type="entry name" value="WD40_repeat_dom_sf"/>
</dbReference>
<dbReference type="InterPro" id="IPR001680">
    <property type="entry name" value="WD40_rpt"/>
</dbReference>
<feature type="compositionally biased region" description="Basic residues" evidence="3">
    <location>
        <begin position="1"/>
        <end position="13"/>
    </location>
</feature>
<dbReference type="InterPro" id="IPR027417">
    <property type="entry name" value="P-loop_NTPase"/>
</dbReference>
<evidence type="ECO:0000313" key="6">
    <source>
        <dbReference type="EMBL" id="VUC31341.1"/>
    </source>
</evidence>
<dbReference type="Gene3D" id="2.130.10.10">
    <property type="entry name" value="YVTN repeat-like/Quinoprotein amine dehydrogenase"/>
    <property type="match status" value="3"/>
</dbReference>
<feature type="domain" description="GPI inositol-deacylase winged helix" evidence="4">
    <location>
        <begin position="630"/>
        <end position="720"/>
    </location>
</feature>
<dbReference type="SUPFAM" id="SSF53474">
    <property type="entry name" value="alpha/beta-Hydrolases"/>
    <property type="match status" value="1"/>
</dbReference>
<dbReference type="Pfam" id="PF24883">
    <property type="entry name" value="NPHP3_N"/>
    <property type="match status" value="1"/>
</dbReference>
<dbReference type="InterPro" id="IPR015943">
    <property type="entry name" value="WD40/YVTN_repeat-like_dom_sf"/>
</dbReference>
<organism evidence="6 7">
    <name type="scientific">Bionectria ochroleuca</name>
    <name type="common">Gliocladium roseum</name>
    <dbReference type="NCBI Taxonomy" id="29856"/>
    <lineage>
        <taxon>Eukaryota</taxon>
        <taxon>Fungi</taxon>
        <taxon>Dikarya</taxon>
        <taxon>Ascomycota</taxon>
        <taxon>Pezizomycotina</taxon>
        <taxon>Sordariomycetes</taxon>
        <taxon>Hypocreomycetidae</taxon>
        <taxon>Hypocreales</taxon>
        <taxon>Bionectriaceae</taxon>
        <taxon>Clonostachys</taxon>
    </lineage>
</organism>
<dbReference type="PANTHER" id="PTHR10039:SF16">
    <property type="entry name" value="GPI INOSITOL-DEACYLASE"/>
    <property type="match status" value="1"/>
</dbReference>
<keyword evidence="7" id="KW-1185">Reference proteome</keyword>
<reference evidence="6 7" key="1">
    <citation type="submission" date="2019-06" db="EMBL/GenBank/DDBJ databases">
        <authorList>
            <person name="Broberg M."/>
        </authorList>
    </citation>
    <scope>NUCLEOTIDE SEQUENCE [LARGE SCALE GENOMIC DNA]</scope>
</reference>
<feature type="region of interest" description="Disordered" evidence="3">
    <location>
        <begin position="1"/>
        <end position="32"/>
    </location>
</feature>
<protein>
    <recommendedName>
        <fullName evidence="8">GPI inositol-deacylase</fullName>
    </recommendedName>
</protein>
<dbReference type="SUPFAM" id="SSF50978">
    <property type="entry name" value="WD40 repeat-like"/>
    <property type="match status" value="1"/>
</dbReference>
<dbReference type="Pfam" id="PF22939">
    <property type="entry name" value="WHD_GPIID"/>
    <property type="match status" value="1"/>
</dbReference>
<name>A0ABY6UMW0_BIOOC</name>
<evidence type="ECO:0000256" key="1">
    <source>
        <dbReference type="ARBA" id="ARBA00022737"/>
    </source>
</evidence>
<accession>A0ABY6UMW0</accession>
<dbReference type="Gene3D" id="3.40.50.300">
    <property type="entry name" value="P-loop containing nucleotide triphosphate hydrolases"/>
    <property type="match status" value="1"/>
</dbReference>
<comment type="caution">
    <text evidence="6">The sequence shown here is derived from an EMBL/GenBank/DDBJ whole genome shotgun (WGS) entry which is preliminary data.</text>
</comment>
<feature type="domain" description="Nephrocystin 3-like N-terminal" evidence="5">
    <location>
        <begin position="368"/>
        <end position="530"/>
    </location>
</feature>
<feature type="repeat" description="WD" evidence="2">
    <location>
        <begin position="1135"/>
        <end position="1166"/>
    </location>
</feature>
<dbReference type="EMBL" id="CABFNS010000833">
    <property type="protein sequence ID" value="VUC31341.1"/>
    <property type="molecule type" value="Genomic_DNA"/>
</dbReference>
<keyword evidence="2" id="KW-0853">WD repeat</keyword>
<dbReference type="InterPro" id="IPR029058">
    <property type="entry name" value="AB_hydrolase_fold"/>
</dbReference>
<dbReference type="PANTHER" id="PTHR10039">
    <property type="entry name" value="AMELOGENIN"/>
    <property type="match status" value="1"/>
</dbReference>
<dbReference type="SMART" id="SM00320">
    <property type="entry name" value="WD40"/>
    <property type="match status" value="6"/>
</dbReference>
<evidence type="ECO:0000256" key="3">
    <source>
        <dbReference type="SAM" id="MobiDB-lite"/>
    </source>
</evidence>
<sequence length="1588" mass="178187">MTTKHLRGPRRLIRHEGDGGNESSTSTNRTSVVSDESIIGRALRTLSIQKQKRPVASGISASRGPLGLHLLHSPAEPLIDIIFVHGLRGGSFKRWTRSGDPDLFWPQAWLGRDPELQGARIHSFGYSSDWAETGGGNLDINDFGRSLFGHLQTSPVLRKGRPNPIILIGHSMGGLVIKKAYLLAQQDENAKSLAGRLKCMFFIATPHRGSDAAKLLDRVLRASTLGSKSYVTDLQRNSGMITNINDSFRHHVNKLHLWSFYETEVTIKAGLSMEIVDKDSAVIGAPHEHISPLYADHLRVCKFNSVSDPNYITIRNSLVMATEEILGGALEDKKEESLRELSDLEGYLSIQNYPDDDLNILESKKTAGSCVWVTELASVRDWIDSSNPVIQMHWLSGQAGVGKSVLTGHLIRHLETLELDTCYYFFREGRKTQQTVSGFLRSLAYQMAAIHSSVRTRLGLLQKSGTTFDAEDELQIWRKLFIQCIFTVSISRTQFWVLDGFDECSDAQKLFPLLTRLDANFPIRIHLSSRRLPELEKPILNFGHSLHHHIKVEDIAPDIELYIEARSDDLPVEEEDREELIKKLIDKSCGTFLWVVLACEELSQVFSEDEIDDVLDHVPSGMAPLYGKILNSMAQHVQHRDLIQKTLEWCICGTRPMSIRELQAALTLDRKSKALNMRKLVEQLCGQLLRIDSNGVIQVIHSTIRDFLLDPNSQAPFSINRSEVNRRLATVCLEYLSSEDMRPPRHPRLVSTSPTSDFASYASTSWSDHLASSPSTSDKLLTSLQKFFRTNVLAWIEYILHQNHNMYHLTRASKHVYRYLERQESHASHLHHSLNCLTKWTIDLVRLTLKFGQYLIQDPSAIYFIVPSLCPKNSAIYQQFANASYGPHIQGLVENDWDDCVSSIDWQDSVAVSLATCEERFAIGMGSGAIEIYQQSTCQISATLDHGEPVEVMEFNRSSNLIASSGFKYVKLWDVNGTLIWSIKVRSSIKTMVFSHEDTIILAVDQNTKIWDINSQDGSRTQSAGVGLTPGVGYGMQVVTSADIDPEGNLVALAYRGRPAQIWSISENAMIKECHLARDTRGVRTMAVSQLLFNPNAEIELLAVCYQDLHLAIFDKWSGDDQNEIHSLGGDALILAATADGKTLATGNTSGLIKLWDFETLTPIYSIKSDEYVVRSLAFSGDGFRVYDIRDTKTKIWEPAALVRKAISEGSTATKFIAGSAKDIGQTRDNIPITYITAPCKARCVFVGRRDGSVLEYDRATGAIISTLYAHQSRESITSVSCSNEYIASTDFIGRLEIHDLSHSSDDRWRANRIVLKRDIPHFVRAVWTHPSRPWLLLCRGRQPPIIFDITSQSEHQVNLDHSESNVIEPSPWVWAEFQDETSTIIGAQDGHIVVLSLRGDDLGQSWKVEVEFEEVPYKIEKIQCSPNGKYIAVILNSDETATSHNRHLVVYRLPQEIESTLEETLPRSPIEPLFSPLPLEVNAFLGFHNDRVVFLGNDLWVRSVDIAKMPGHATLKALIKRHFFIPREFVSGNNGVDGILTEEGSVVLPKSGELAVVSHAYWHFEDADTVSQTSQRRQISARTRGRT</sequence>
<dbReference type="InterPro" id="IPR056884">
    <property type="entry name" value="NPHP3-like_N"/>
</dbReference>
<evidence type="ECO:0000259" key="5">
    <source>
        <dbReference type="Pfam" id="PF24883"/>
    </source>
</evidence>
<evidence type="ECO:0000259" key="4">
    <source>
        <dbReference type="Pfam" id="PF22939"/>
    </source>
</evidence>
<keyword evidence="1" id="KW-0677">Repeat</keyword>
<dbReference type="SUPFAM" id="SSF101908">
    <property type="entry name" value="Putative isomerase YbhE"/>
    <property type="match status" value="1"/>
</dbReference>